<evidence type="ECO:0000313" key="3">
    <source>
        <dbReference type="Proteomes" id="UP000784294"/>
    </source>
</evidence>
<organism evidence="2 3">
    <name type="scientific">Protopolystoma xenopodis</name>
    <dbReference type="NCBI Taxonomy" id="117903"/>
    <lineage>
        <taxon>Eukaryota</taxon>
        <taxon>Metazoa</taxon>
        <taxon>Spiralia</taxon>
        <taxon>Lophotrochozoa</taxon>
        <taxon>Platyhelminthes</taxon>
        <taxon>Monogenea</taxon>
        <taxon>Polyopisthocotylea</taxon>
        <taxon>Polystomatidea</taxon>
        <taxon>Polystomatidae</taxon>
        <taxon>Protopolystoma</taxon>
    </lineage>
</organism>
<feature type="compositionally biased region" description="Low complexity" evidence="1">
    <location>
        <begin position="47"/>
        <end position="70"/>
    </location>
</feature>
<evidence type="ECO:0000313" key="2">
    <source>
        <dbReference type="EMBL" id="VEL32288.1"/>
    </source>
</evidence>
<comment type="caution">
    <text evidence="2">The sequence shown here is derived from an EMBL/GenBank/DDBJ whole genome shotgun (WGS) entry which is preliminary data.</text>
</comment>
<accession>A0A3S5AUE8</accession>
<protein>
    <submittedName>
        <fullName evidence="2">Uncharacterized protein</fullName>
    </submittedName>
</protein>
<sequence>MRDAAYVFQGDSNSPVPNRANTVNLLSTRTTASIPPDDAGPVQSPRQPSQNSSLSFQQQNSQQDGGSSVSTEENTSLGQAQVEASTWQSVLRSPVEARRRSSIPGRIVLTRRSASVERGGSGLQPFLNDKRSGSLCFLVPREGDEGGEVEKEEEEEEEEEEEKMLGGLSQQLNEMIFIQRLAEEPPRKMLERNVITLLEDD</sequence>
<feature type="region of interest" description="Disordered" evidence="1">
    <location>
        <begin position="140"/>
        <end position="161"/>
    </location>
</feature>
<name>A0A3S5AUE8_9PLAT</name>
<reference evidence="2" key="1">
    <citation type="submission" date="2018-11" db="EMBL/GenBank/DDBJ databases">
        <authorList>
            <consortium name="Pathogen Informatics"/>
        </authorList>
    </citation>
    <scope>NUCLEOTIDE SEQUENCE</scope>
</reference>
<proteinExistence type="predicted"/>
<dbReference type="EMBL" id="CAAALY010132614">
    <property type="protein sequence ID" value="VEL32288.1"/>
    <property type="molecule type" value="Genomic_DNA"/>
</dbReference>
<gene>
    <name evidence="2" type="ORF">PXEA_LOCUS25728</name>
</gene>
<feature type="region of interest" description="Disordered" evidence="1">
    <location>
        <begin position="1"/>
        <end position="101"/>
    </location>
</feature>
<evidence type="ECO:0000256" key="1">
    <source>
        <dbReference type="SAM" id="MobiDB-lite"/>
    </source>
</evidence>
<feature type="compositionally biased region" description="Polar residues" evidence="1">
    <location>
        <begin position="71"/>
        <end position="91"/>
    </location>
</feature>
<keyword evidence="3" id="KW-1185">Reference proteome</keyword>
<dbReference type="Proteomes" id="UP000784294">
    <property type="component" value="Unassembled WGS sequence"/>
</dbReference>
<dbReference type="AlphaFoldDB" id="A0A3S5AUE8"/>
<feature type="non-terminal residue" evidence="2">
    <location>
        <position position="1"/>
    </location>
</feature>
<feature type="compositionally biased region" description="Polar residues" evidence="1">
    <location>
        <begin position="10"/>
        <end position="33"/>
    </location>
</feature>
<feature type="compositionally biased region" description="Acidic residues" evidence="1">
    <location>
        <begin position="145"/>
        <end position="161"/>
    </location>
</feature>